<organism evidence="4 5">
    <name type="scientific">Pyrrhoderma noxium</name>
    <dbReference type="NCBI Taxonomy" id="2282107"/>
    <lineage>
        <taxon>Eukaryota</taxon>
        <taxon>Fungi</taxon>
        <taxon>Dikarya</taxon>
        <taxon>Basidiomycota</taxon>
        <taxon>Agaricomycotina</taxon>
        <taxon>Agaricomycetes</taxon>
        <taxon>Hymenochaetales</taxon>
        <taxon>Hymenochaetaceae</taxon>
        <taxon>Pyrrhoderma</taxon>
    </lineage>
</organism>
<dbReference type="InterPro" id="IPR036322">
    <property type="entry name" value="WD40_repeat_dom_sf"/>
</dbReference>
<dbReference type="Proteomes" id="UP000217199">
    <property type="component" value="Unassembled WGS sequence"/>
</dbReference>
<dbReference type="PANTHER" id="PTHR19848:SF8">
    <property type="entry name" value="F-BOX AND WD REPEAT DOMAIN CONTAINING 7"/>
    <property type="match status" value="1"/>
</dbReference>
<protein>
    <submittedName>
        <fullName evidence="4">WD40 domain containing protein</fullName>
    </submittedName>
</protein>
<dbReference type="PROSITE" id="PS00678">
    <property type="entry name" value="WD_REPEATS_1"/>
    <property type="match status" value="4"/>
</dbReference>
<dbReference type="PANTHER" id="PTHR19848">
    <property type="entry name" value="WD40 REPEAT PROTEIN"/>
    <property type="match status" value="1"/>
</dbReference>
<feature type="repeat" description="WD" evidence="3">
    <location>
        <begin position="417"/>
        <end position="459"/>
    </location>
</feature>
<feature type="repeat" description="WD" evidence="3">
    <location>
        <begin position="461"/>
        <end position="502"/>
    </location>
</feature>
<dbReference type="SUPFAM" id="SSF50978">
    <property type="entry name" value="WD40 repeat-like"/>
    <property type="match status" value="2"/>
</dbReference>
<dbReference type="EMBL" id="NBII01000012">
    <property type="protein sequence ID" value="PAV14638.1"/>
    <property type="molecule type" value="Genomic_DNA"/>
</dbReference>
<dbReference type="Pfam" id="PF00400">
    <property type="entry name" value="WD40"/>
    <property type="match status" value="9"/>
</dbReference>
<keyword evidence="2" id="KW-0677">Repeat</keyword>
<evidence type="ECO:0000313" key="5">
    <source>
        <dbReference type="Proteomes" id="UP000217199"/>
    </source>
</evidence>
<dbReference type="OrthoDB" id="538223at2759"/>
<evidence type="ECO:0000313" key="4">
    <source>
        <dbReference type="EMBL" id="PAV14638.1"/>
    </source>
</evidence>
<feature type="repeat" description="WD" evidence="3">
    <location>
        <begin position="503"/>
        <end position="544"/>
    </location>
</feature>
<sequence length="692" mass="76921">MSAHYANYASNKVQVEYIGRKQRNDCIKTIQVTPGREYGQEQGRGWEDLLPNFLFFSPDGAQILYNTLRGICIWEATSGKLIVGPLGGDNESNALAAIYSPDGRYIIVASKNGIIRKWDALTNCPTWERRIDEEKIDWSQVESAVFSPDARSFVFGNSQGTILVVNIETGKQNGESLEGHTGSITCLSFSHDGRYFASGLVDKTIIIWDMNKRAAKTVPLRRHTQAVTAVKFSPSGNNVISGSLDGTIRVWDASTGEVLREIKCGQWWMNMWNAVDVAVPSKVFQIGYESILRVSFAPDSSRFVSVNSPVVVFTPVNEIQIWDASHRVEETKMTFEEQVWIWSFALSSGGKFIASTSKGDSIYLWNVPSSEFVKKLKLNSRVDQATFSPVNEKIVGFGCHDGRVQEWDVTTDESVTIGNHIDRVYSVVFSPSGGTHVASGSYDKTICIWDVESRELAVGPLIGHEDWVRAVAYSPDGTRLVSGSCDKTARVWNSENGQPLSTFNGNSYDVNSVAYSSDGLRIVSGSDDGTILVWNAQSGEIVCKPITRRCDWMNSVCFSPDGERILTGSGADNAAQMWNILTGKPLLPLPPLSGHTHMITSVSFFPNGSHFATGSLDGTIRIWSLIPIANDTNWELRDDNWIVGENGKLMMWIPTDLHTHLYRPRNIGMLNRFFFIKLHFGTERNSSRNMQI</sequence>
<evidence type="ECO:0000256" key="2">
    <source>
        <dbReference type="ARBA" id="ARBA00022737"/>
    </source>
</evidence>
<feature type="repeat" description="WD" evidence="3">
    <location>
        <begin position="592"/>
        <end position="625"/>
    </location>
</feature>
<gene>
    <name evidence="4" type="ORF">PNOK_0971600</name>
</gene>
<dbReference type="InParanoid" id="A0A286U512"/>
<dbReference type="AlphaFoldDB" id="A0A286U512"/>
<name>A0A286U512_9AGAM</name>
<accession>A0A286U512</accession>
<comment type="caution">
    <text evidence="4">The sequence shown here is derived from an EMBL/GenBank/DDBJ whole genome shotgun (WGS) entry which is preliminary data.</text>
</comment>
<dbReference type="PRINTS" id="PR00320">
    <property type="entry name" value="GPROTEINBRPT"/>
</dbReference>
<dbReference type="InterPro" id="IPR019775">
    <property type="entry name" value="WD40_repeat_CS"/>
</dbReference>
<evidence type="ECO:0000256" key="3">
    <source>
        <dbReference type="PROSITE-ProRule" id="PRU00221"/>
    </source>
</evidence>
<dbReference type="STRING" id="2282107.A0A286U512"/>
<reference evidence="4 5" key="1">
    <citation type="journal article" date="2017" name="Mol. Ecol.">
        <title>Comparative and population genomic landscape of Phellinus noxius: A hypervariable fungus causing root rot in trees.</title>
        <authorList>
            <person name="Chung C.L."/>
            <person name="Lee T.J."/>
            <person name="Akiba M."/>
            <person name="Lee H.H."/>
            <person name="Kuo T.H."/>
            <person name="Liu D."/>
            <person name="Ke H.M."/>
            <person name="Yokoi T."/>
            <person name="Roa M.B."/>
            <person name="Lu M.J."/>
            <person name="Chang Y.Y."/>
            <person name="Ann P.J."/>
            <person name="Tsai J.N."/>
            <person name="Chen C.Y."/>
            <person name="Tzean S.S."/>
            <person name="Ota Y."/>
            <person name="Hattori T."/>
            <person name="Sahashi N."/>
            <person name="Liou R.F."/>
            <person name="Kikuchi T."/>
            <person name="Tsai I.J."/>
        </authorList>
    </citation>
    <scope>NUCLEOTIDE SEQUENCE [LARGE SCALE GENOMIC DNA]</scope>
    <source>
        <strain evidence="4 5">FFPRI411160</strain>
    </source>
</reference>
<proteinExistence type="predicted"/>
<feature type="repeat" description="WD" evidence="3">
    <location>
        <begin position="220"/>
        <end position="261"/>
    </location>
</feature>
<dbReference type="PROSITE" id="PS50294">
    <property type="entry name" value="WD_REPEATS_REGION"/>
    <property type="match status" value="6"/>
</dbReference>
<dbReference type="InterPro" id="IPR001680">
    <property type="entry name" value="WD40_rpt"/>
</dbReference>
<feature type="repeat" description="WD" evidence="3">
    <location>
        <begin position="177"/>
        <end position="218"/>
    </location>
</feature>
<dbReference type="CDD" id="cd00200">
    <property type="entry name" value="WD40"/>
    <property type="match status" value="1"/>
</dbReference>
<dbReference type="Gene3D" id="2.130.10.10">
    <property type="entry name" value="YVTN repeat-like/Quinoprotein amine dehydrogenase"/>
    <property type="match status" value="5"/>
</dbReference>
<evidence type="ECO:0000256" key="1">
    <source>
        <dbReference type="ARBA" id="ARBA00022574"/>
    </source>
</evidence>
<dbReference type="InterPro" id="IPR015943">
    <property type="entry name" value="WD40/YVTN_repeat-like_dom_sf"/>
</dbReference>
<keyword evidence="5" id="KW-1185">Reference proteome</keyword>
<keyword evidence="1 3" id="KW-0853">WD repeat</keyword>
<dbReference type="InterPro" id="IPR020472">
    <property type="entry name" value="WD40_PAC1"/>
</dbReference>
<dbReference type="PROSITE" id="PS50082">
    <property type="entry name" value="WD_REPEATS_2"/>
    <property type="match status" value="6"/>
</dbReference>
<dbReference type="SMART" id="SM00320">
    <property type="entry name" value="WD40"/>
    <property type="match status" value="11"/>
</dbReference>